<feature type="binding site" evidence="1">
    <location>
        <begin position="32"/>
        <end position="33"/>
    </location>
    <ligand>
        <name>substrate</name>
    </ligand>
</feature>
<dbReference type="InterPro" id="IPR050179">
    <property type="entry name" value="Trans_hexapeptide_repeat"/>
</dbReference>
<dbReference type="PANTHER" id="PTHR43300">
    <property type="entry name" value="ACETYLTRANSFERASE"/>
    <property type="match status" value="1"/>
</dbReference>
<dbReference type="SUPFAM" id="SSF51161">
    <property type="entry name" value="Trimeric LpxA-like enzymes"/>
    <property type="match status" value="1"/>
</dbReference>
<feature type="binding site" evidence="1">
    <location>
        <begin position="10"/>
        <end position="12"/>
    </location>
    <ligand>
        <name>substrate</name>
    </ligand>
</feature>
<proteinExistence type="predicted"/>
<dbReference type="AlphaFoldDB" id="A0A1M6JEK1"/>
<dbReference type="RefSeq" id="WP_072918728.1">
    <property type="nucleotide sequence ID" value="NZ_FQYQ01000023.1"/>
</dbReference>
<dbReference type="InterPro" id="IPR041561">
    <property type="entry name" value="PglD_N"/>
</dbReference>
<dbReference type="CDD" id="cd03360">
    <property type="entry name" value="LbH_AT_putative"/>
    <property type="match status" value="1"/>
</dbReference>
<gene>
    <name evidence="3" type="ORF">SAMN02745725_02577</name>
</gene>
<dbReference type="Pfam" id="PF17836">
    <property type="entry name" value="PglD_N"/>
    <property type="match status" value="1"/>
</dbReference>
<keyword evidence="4" id="KW-1185">Reference proteome</keyword>
<keyword evidence="3" id="KW-0808">Transferase</keyword>
<evidence type="ECO:0000313" key="3">
    <source>
        <dbReference type="EMBL" id="SHJ45163.1"/>
    </source>
</evidence>
<feature type="binding site" evidence="1">
    <location>
        <position position="164"/>
    </location>
    <ligand>
        <name>acetyl-CoA</name>
        <dbReference type="ChEBI" id="CHEBI:57288"/>
    </ligand>
</feature>
<feature type="binding site" evidence="1">
    <location>
        <position position="143"/>
    </location>
    <ligand>
        <name>acetyl-CoA</name>
        <dbReference type="ChEBI" id="CHEBI:57288"/>
    </ligand>
</feature>
<organism evidence="3 4">
    <name type="scientific">Pseudobutyrivibrio xylanivorans DSM 14809</name>
    <dbReference type="NCBI Taxonomy" id="1123012"/>
    <lineage>
        <taxon>Bacteria</taxon>
        <taxon>Bacillati</taxon>
        <taxon>Bacillota</taxon>
        <taxon>Clostridia</taxon>
        <taxon>Lachnospirales</taxon>
        <taxon>Lachnospiraceae</taxon>
        <taxon>Pseudobutyrivibrio</taxon>
    </lineage>
</organism>
<dbReference type="PANTHER" id="PTHR43300:SF7">
    <property type="entry name" value="UDP-N-ACETYLBACILLOSAMINE N-ACETYLTRANSFERASE"/>
    <property type="match status" value="1"/>
</dbReference>
<evidence type="ECO:0000259" key="2">
    <source>
        <dbReference type="Pfam" id="PF17836"/>
    </source>
</evidence>
<feature type="binding site" evidence="1">
    <location>
        <position position="67"/>
    </location>
    <ligand>
        <name>substrate</name>
    </ligand>
</feature>
<dbReference type="InterPro" id="IPR011004">
    <property type="entry name" value="Trimer_LpxA-like_sf"/>
</dbReference>
<dbReference type="OrthoDB" id="9801456at2"/>
<evidence type="ECO:0000256" key="1">
    <source>
        <dbReference type="PIRSR" id="PIRSR620019-2"/>
    </source>
</evidence>
<dbReference type="GO" id="GO:0016740">
    <property type="term" value="F:transferase activity"/>
    <property type="evidence" value="ECO:0007669"/>
    <property type="project" value="UniProtKB-KW"/>
</dbReference>
<name>A0A1M6JEK1_PSEXY</name>
<dbReference type="Gene3D" id="2.160.10.10">
    <property type="entry name" value="Hexapeptide repeat proteins"/>
    <property type="match status" value="1"/>
</dbReference>
<evidence type="ECO:0000313" key="4">
    <source>
        <dbReference type="Proteomes" id="UP000184185"/>
    </source>
</evidence>
<accession>A0A1M6JEK1</accession>
<dbReference type="Gene3D" id="3.40.50.20">
    <property type="match status" value="1"/>
</dbReference>
<dbReference type="EMBL" id="FQYQ01000023">
    <property type="protein sequence ID" value="SHJ45163.1"/>
    <property type="molecule type" value="Genomic_DNA"/>
</dbReference>
<dbReference type="InterPro" id="IPR020019">
    <property type="entry name" value="AcTrfase_PglD-like"/>
</dbReference>
<sequence>MKKIVIIGASGHGKVIADIALRCGYDEVAFLDDNPTIKTVGEYEVLGASDLARELASEGYDFVVGIGNAGIRERIQNRLLDVGCNVVTLVHPSATVAYDVTVGRGTVVMAGAVIESGTVIGHGCIINTSASVGSDNEIDDYTHISVGSTLGNKVCVESKSWVGIGAKVSDEVKICSGAVIGAGTNVTEDIIEDGIYVGAPAKRIK</sequence>
<feature type="domain" description="PglD N-terminal" evidence="2">
    <location>
        <begin position="3"/>
        <end position="79"/>
    </location>
</feature>
<protein>
    <submittedName>
        <fullName evidence="3">Transferase hexapeptide (Six repeat-containing protein)</fullName>
    </submittedName>
</protein>
<dbReference type="Proteomes" id="UP000184185">
    <property type="component" value="Unassembled WGS sequence"/>
</dbReference>
<reference evidence="3 4" key="1">
    <citation type="submission" date="2016-11" db="EMBL/GenBank/DDBJ databases">
        <authorList>
            <person name="Jaros S."/>
            <person name="Januszkiewicz K."/>
            <person name="Wedrychowicz H."/>
        </authorList>
    </citation>
    <scope>NUCLEOTIDE SEQUENCE [LARGE SCALE GENOMIC DNA]</scope>
    <source>
        <strain evidence="3 4">DSM 14809</strain>
    </source>
</reference>
<dbReference type="NCBIfam" id="TIGR03570">
    <property type="entry name" value="NeuD_NnaD"/>
    <property type="match status" value="1"/>
</dbReference>